<accession>A0A8E2E6B8</accession>
<dbReference type="InterPro" id="IPR008271">
    <property type="entry name" value="Ser/Thr_kinase_AS"/>
</dbReference>
<dbReference type="InterPro" id="IPR000719">
    <property type="entry name" value="Prot_kinase_dom"/>
</dbReference>
<feature type="domain" description="Protein kinase" evidence="3">
    <location>
        <begin position="81"/>
        <end position="395"/>
    </location>
</feature>
<dbReference type="AlphaFoldDB" id="A0A8E2E6B8"/>
<keyword evidence="5" id="KW-1185">Reference proteome</keyword>
<dbReference type="OrthoDB" id="626167at2759"/>
<evidence type="ECO:0000259" key="3">
    <source>
        <dbReference type="PROSITE" id="PS50011"/>
    </source>
</evidence>
<proteinExistence type="predicted"/>
<dbReference type="Pfam" id="PF07714">
    <property type="entry name" value="PK_Tyr_Ser-Thr"/>
    <property type="match status" value="1"/>
</dbReference>
<dbReference type="PROSITE" id="PS50011">
    <property type="entry name" value="PROTEIN_KINASE_DOM"/>
    <property type="match status" value="1"/>
</dbReference>
<dbReference type="PROSITE" id="PS00108">
    <property type="entry name" value="PROTEIN_KINASE_ST"/>
    <property type="match status" value="1"/>
</dbReference>
<dbReference type="CDD" id="cd00180">
    <property type="entry name" value="PKc"/>
    <property type="match status" value="1"/>
</dbReference>
<dbReference type="InterPro" id="IPR002110">
    <property type="entry name" value="Ankyrin_rpt"/>
</dbReference>
<protein>
    <recommendedName>
        <fullName evidence="3">Protein kinase domain-containing protein</fullName>
    </recommendedName>
</protein>
<evidence type="ECO:0000313" key="5">
    <source>
        <dbReference type="Proteomes" id="UP000250266"/>
    </source>
</evidence>
<dbReference type="SMART" id="SM00248">
    <property type="entry name" value="ANK"/>
    <property type="match status" value="6"/>
</dbReference>
<keyword evidence="1" id="KW-0040">ANK repeat</keyword>
<dbReference type="SUPFAM" id="SSF56112">
    <property type="entry name" value="Protein kinase-like (PK-like)"/>
    <property type="match status" value="1"/>
</dbReference>
<dbReference type="EMBL" id="KV745074">
    <property type="protein sequence ID" value="OCK78211.1"/>
    <property type="molecule type" value="Genomic_DNA"/>
</dbReference>
<dbReference type="PROSITE" id="PS50297">
    <property type="entry name" value="ANK_REP_REGION"/>
    <property type="match status" value="1"/>
</dbReference>
<name>A0A8E2E6B8_9PEZI</name>
<dbReference type="PANTHER" id="PTHR24359">
    <property type="entry name" value="SERINE/THREONINE-PROTEIN KINASE SBK1"/>
    <property type="match status" value="1"/>
</dbReference>
<dbReference type="Proteomes" id="UP000250266">
    <property type="component" value="Unassembled WGS sequence"/>
</dbReference>
<reference evidence="4 5" key="1">
    <citation type="journal article" date="2016" name="Nat. Commun.">
        <title>Ectomycorrhizal ecology is imprinted in the genome of the dominant symbiotic fungus Cenococcum geophilum.</title>
        <authorList>
            <consortium name="DOE Joint Genome Institute"/>
            <person name="Peter M."/>
            <person name="Kohler A."/>
            <person name="Ohm R.A."/>
            <person name="Kuo A."/>
            <person name="Krutzmann J."/>
            <person name="Morin E."/>
            <person name="Arend M."/>
            <person name="Barry K.W."/>
            <person name="Binder M."/>
            <person name="Choi C."/>
            <person name="Clum A."/>
            <person name="Copeland A."/>
            <person name="Grisel N."/>
            <person name="Haridas S."/>
            <person name="Kipfer T."/>
            <person name="LaButti K."/>
            <person name="Lindquist E."/>
            <person name="Lipzen A."/>
            <person name="Maire R."/>
            <person name="Meier B."/>
            <person name="Mihaltcheva S."/>
            <person name="Molinier V."/>
            <person name="Murat C."/>
            <person name="Poggeler S."/>
            <person name="Quandt C.A."/>
            <person name="Sperisen C."/>
            <person name="Tritt A."/>
            <person name="Tisserant E."/>
            <person name="Crous P.W."/>
            <person name="Henrissat B."/>
            <person name="Nehls U."/>
            <person name="Egli S."/>
            <person name="Spatafora J.W."/>
            <person name="Grigoriev I.V."/>
            <person name="Martin F.M."/>
        </authorList>
    </citation>
    <scope>NUCLEOTIDE SEQUENCE [LARGE SCALE GENOMIC DNA]</scope>
    <source>
        <strain evidence="4 5">CBS 459.81</strain>
    </source>
</reference>
<evidence type="ECO:0000313" key="4">
    <source>
        <dbReference type="EMBL" id="OCK78211.1"/>
    </source>
</evidence>
<dbReference type="PROSITE" id="PS50088">
    <property type="entry name" value="ANK_REPEAT"/>
    <property type="match status" value="1"/>
</dbReference>
<feature type="compositionally biased region" description="Polar residues" evidence="2">
    <location>
        <begin position="14"/>
        <end position="23"/>
    </location>
</feature>
<dbReference type="PANTHER" id="PTHR24359:SF1">
    <property type="entry name" value="INHIBITOR OF NUCLEAR FACTOR KAPPA-B KINASE EPSILON SUBUNIT HOMOLOG 1-RELATED"/>
    <property type="match status" value="1"/>
</dbReference>
<dbReference type="Gene3D" id="1.10.510.10">
    <property type="entry name" value="Transferase(Phosphotransferase) domain 1"/>
    <property type="match status" value="1"/>
</dbReference>
<dbReference type="Pfam" id="PF00023">
    <property type="entry name" value="Ank"/>
    <property type="match status" value="1"/>
</dbReference>
<evidence type="ECO:0000256" key="2">
    <source>
        <dbReference type="SAM" id="MobiDB-lite"/>
    </source>
</evidence>
<dbReference type="InterPro" id="IPR036770">
    <property type="entry name" value="Ankyrin_rpt-contain_sf"/>
</dbReference>
<sequence length="1127" mass="126558">MDESTPLPGLGPRAQQSSINSALGPSPLSTTIVHVEHQAGANNPPEQQLPPLLGILDIFLRQNETGRFFSETSSLNDVQFSGQRPIVGVGHHFVVYASPFSKLDTVPDRAAKVGAEVFCIKSPNMTSRTEEEGFRNEYYHTVLQELRVMTHPDLVDDENIIGLLGLDFQEDYDDFKLAWPLLLMEYAEFGTLDAFQHDSNGLQPELSRNLLLDVALGLRSLHSCNIIHGDVKSENVLVCGHSTRQYVAKLSDFGLAVVNPSKEKKHYLPGCTWLWSAPEARDELSVHGMQLTDVYSFGLTVWRVLLNCDDPFEWIARSTTTIYNQHNFVDQIKSNIAFPQMILQTFSDLRQQNPAPLFAGPVITSTLSLDPSQRDIEAAILVLSEGSTTRGKDVFSDHQLNNQASWDLETPEAVMTTLADAFPWEITKCFMARPSVFYLLIQDLEIVMSWNSTTSLLAANLCFEIIISPQIQIGDKGVKNSSRLLSRLCELGSQAHRSIAHLYCKLNQTEFRGNFDLSWLEDTVWQGSYFAIQTLQTDFPDRYLEWKSAVEGDASRECLGSAEDYQRMLIAYCRTGNIKQCHAMLDAGASAFTDWDEPGPLHFLAMSNDAQAPAVASRLIDAGAALDHWEGNHSDDILLFDKPSGTPLHWAVWHRNLPLIRVLTERDYHPDEENAKRAVLVAAAMYLYDALEILLDWITIRNPKILSSEWITSLLSTATVHVLYHLPRFLRHGNKVSIAMSQTFEQLLQIHAPPTAELITSAGLVSIAAIQNHAELFRYLIVRFELYATKNGSRETFESIHANCLMSGFIDIFDILYEHRFFPLDHLFGTDKFTGMQVCLAVRQRNLYFIGRFLEWGCPVDGMGVGTVAEWTPFAMAVQCGLYDIANLLLQHGANKEFTTGWLGGTTPLFRMLHSWPDVPISRVKYLLQEVPRQGFGHVSFIGWPANGANVLYSFAMAVWSHYRSSYKFTETMKYVLSMMADKSCLNTLDRTGCTALNMAARSGNLEVARTLIEAGADVNGGLAISPLNAAMDWREKWVKKEREAMGRSVVGERRHATKIRMRAEELIQLLRMNGARERGFMENQRMMISTVTSGNFKLPSAELLTPQGPQICQRKMKIVGTRAQAH</sequence>
<dbReference type="InterPro" id="IPR011009">
    <property type="entry name" value="Kinase-like_dom_sf"/>
</dbReference>
<feature type="region of interest" description="Disordered" evidence="2">
    <location>
        <begin position="1"/>
        <end position="23"/>
    </location>
</feature>
<dbReference type="GO" id="GO:0005524">
    <property type="term" value="F:ATP binding"/>
    <property type="evidence" value="ECO:0007669"/>
    <property type="project" value="InterPro"/>
</dbReference>
<dbReference type="SUPFAM" id="SSF48403">
    <property type="entry name" value="Ankyrin repeat"/>
    <property type="match status" value="2"/>
</dbReference>
<organism evidence="4 5">
    <name type="scientific">Lepidopterella palustris CBS 459.81</name>
    <dbReference type="NCBI Taxonomy" id="1314670"/>
    <lineage>
        <taxon>Eukaryota</taxon>
        <taxon>Fungi</taxon>
        <taxon>Dikarya</taxon>
        <taxon>Ascomycota</taxon>
        <taxon>Pezizomycotina</taxon>
        <taxon>Dothideomycetes</taxon>
        <taxon>Pleosporomycetidae</taxon>
        <taxon>Mytilinidiales</taxon>
        <taxon>Argynnaceae</taxon>
        <taxon>Lepidopterella</taxon>
    </lineage>
</organism>
<dbReference type="Pfam" id="PF12796">
    <property type="entry name" value="Ank_2"/>
    <property type="match status" value="1"/>
</dbReference>
<dbReference type="Gene3D" id="1.25.40.20">
    <property type="entry name" value="Ankyrin repeat-containing domain"/>
    <property type="match status" value="3"/>
</dbReference>
<dbReference type="SMART" id="SM00220">
    <property type="entry name" value="S_TKc"/>
    <property type="match status" value="1"/>
</dbReference>
<evidence type="ECO:0000256" key="1">
    <source>
        <dbReference type="PROSITE-ProRule" id="PRU00023"/>
    </source>
</evidence>
<dbReference type="InterPro" id="IPR001245">
    <property type="entry name" value="Ser-Thr/Tyr_kinase_cat_dom"/>
</dbReference>
<feature type="repeat" description="ANK" evidence="1">
    <location>
        <begin position="992"/>
        <end position="1020"/>
    </location>
</feature>
<gene>
    <name evidence="4" type="ORF">K432DRAFT_99104</name>
</gene>
<dbReference type="GO" id="GO:0004674">
    <property type="term" value="F:protein serine/threonine kinase activity"/>
    <property type="evidence" value="ECO:0007669"/>
    <property type="project" value="TreeGrafter"/>
</dbReference>